<dbReference type="InterPro" id="IPR052716">
    <property type="entry name" value="MOSC_domain"/>
</dbReference>
<dbReference type="OrthoDB" id="9786134at2"/>
<gene>
    <name evidence="2" type="ordered locus">Cpha266_0733</name>
</gene>
<dbReference type="InterPro" id="IPR005302">
    <property type="entry name" value="MoCF_Sase_C"/>
</dbReference>
<dbReference type="GO" id="GO:0003824">
    <property type="term" value="F:catalytic activity"/>
    <property type="evidence" value="ECO:0007669"/>
    <property type="project" value="InterPro"/>
</dbReference>
<dbReference type="PANTHER" id="PTHR36930:SF1">
    <property type="entry name" value="MOSC DOMAIN-CONTAINING PROTEIN"/>
    <property type="match status" value="1"/>
</dbReference>
<evidence type="ECO:0000313" key="2">
    <source>
        <dbReference type="EMBL" id="ABL64787.1"/>
    </source>
</evidence>
<reference evidence="2 3" key="1">
    <citation type="submission" date="2006-12" db="EMBL/GenBank/DDBJ databases">
        <title>Complete sequence of Chlorobium phaeobacteroides DSM 266.</title>
        <authorList>
            <consortium name="US DOE Joint Genome Institute"/>
            <person name="Copeland A."/>
            <person name="Lucas S."/>
            <person name="Lapidus A."/>
            <person name="Barry K."/>
            <person name="Detter J.C."/>
            <person name="Glavina del Rio T."/>
            <person name="Hammon N."/>
            <person name="Israni S."/>
            <person name="Pitluck S."/>
            <person name="Goltsman E."/>
            <person name="Schmutz J."/>
            <person name="Larimer F."/>
            <person name="Land M."/>
            <person name="Hauser L."/>
            <person name="Mikhailova N."/>
            <person name="Li T."/>
            <person name="Overmann J."/>
            <person name="Bryant D.A."/>
            <person name="Richardson P."/>
        </authorList>
    </citation>
    <scope>NUCLEOTIDE SEQUENCE [LARGE SCALE GENOMIC DNA]</scope>
    <source>
        <strain evidence="2 3">DSM 266</strain>
    </source>
</reference>
<evidence type="ECO:0000313" key="3">
    <source>
        <dbReference type="Proteomes" id="UP000008701"/>
    </source>
</evidence>
<dbReference type="eggNOG" id="COG2258">
    <property type="taxonomic scope" value="Bacteria"/>
</dbReference>
<dbReference type="HOGENOM" id="CLU_122785_1_0_10"/>
<dbReference type="STRING" id="290317.Cpha266_0733"/>
<dbReference type="InterPro" id="IPR011037">
    <property type="entry name" value="Pyrv_Knase-like_insert_dom_sf"/>
</dbReference>
<evidence type="ECO:0000259" key="1">
    <source>
        <dbReference type="PROSITE" id="PS51340"/>
    </source>
</evidence>
<name>A1BEG0_CHLPD</name>
<dbReference type="AlphaFoldDB" id="A1BEG0"/>
<dbReference type="Gene3D" id="2.40.33.20">
    <property type="entry name" value="PK beta-barrel domain-like"/>
    <property type="match status" value="1"/>
</dbReference>
<dbReference type="PROSITE" id="PS51340">
    <property type="entry name" value="MOSC"/>
    <property type="match status" value="1"/>
</dbReference>
<dbReference type="Pfam" id="PF03473">
    <property type="entry name" value="MOSC"/>
    <property type="match status" value="1"/>
</dbReference>
<dbReference type="Proteomes" id="UP000008701">
    <property type="component" value="Chromosome"/>
</dbReference>
<protein>
    <submittedName>
        <fullName evidence="2">MOSC domain containing protein</fullName>
    </submittedName>
</protein>
<organism evidence="2 3">
    <name type="scientific">Chlorobium phaeobacteroides (strain DSM 266 / SMG 266 / 2430)</name>
    <dbReference type="NCBI Taxonomy" id="290317"/>
    <lineage>
        <taxon>Bacteria</taxon>
        <taxon>Pseudomonadati</taxon>
        <taxon>Chlorobiota</taxon>
        <taxon>Chlorobiia</taxon>
        <taxon>Chlorobiales</taxon>
        <taxon>Chlorobiaceae</taxon>
        <taxon>Chlorobium/Pelodictyon group</taxon>
        <taxon>Chlorobium</taxon>
    </lineage>
</organism>
<dbReference type="GO" id="GO:0030151">
    <property type="term" value="F:molybdenum ion binding"/>
    <property type="evidence" value="ECO:0007669"/>
    <property type="project" value="InterPro"/>
</dbReference>
<dbReference type="EMBL" id="CP000492">
    <property type="protein sequence ID" value="ABL64787.1"/>
    <property type="molecule type" value="Genomic_DNA"/>
</dbReference>
<dbReference type="KEGG" id="cph:Cpha266_0733"/>
<proteinExistence type="predicted"/>
<sequence>MGFIEAVCMSEQKGVVKNVVREIVLRKGWGIEGDAHAGEWHRQVSLLAGESIDRMREKMPDLSHGMFAENIVTRSLDFSLLEVGARLLIDTDVLLEVTQIGKECHNGGCVIQSLTGDCIMPKEGVFCKVLQGGRVTPDMRIERSGSEHIVEG</sequence>
<dbReference type="PANTHER" id="PTHR36930">
    <property type="entry name" value="METAL-SULFUR CLUSTER BIOSYNTHESIS PROTEINS YUAD-RELATED"/>
    <property type="match status" value="1"/>
</dbReference>
<feature type="domain" description="MOSC" evidence="1">
    <location>
        <begin position="17"/>
        <end position="144"/>
    </location>
</feature>
<dbReference type="RefSeq" id="WP_011744616.1">
    <property type="nucleotide sequence ID" value="NC_008639.1"/>
</dbReference>
<dbReference type="SUPFAM" id="SSF50800">
    <property type="entry name" value="PK beta-barrel domain-like"/>
    <property type="match status" value="1"/>
</dbReference>
<keyword evidence="3" id="KW-1185">Reference proteome</keyword>
<dbReference type="GO" id="GO:0030170">
    <property type="term" value="F:pyridoxal phosphate binding"/>
    <property type="evidence" value="ECO:0007669"/>
    <property type="project" value="InterPro"/>
</dbReference>
<accession>A1BEG0</accession>